<protein>
    <recommendedName>
        <fullName evidence="4">Membrane-associated oxidoreductase</fullName>
    </recommendedName>
</protein>
<dbReference type="OrthoDB" id="5194370at2"/>
<keyword evidence="1" id="KW-0812">Transmembrane</keyword>
<evidence type="ECO:0000313" key="2">
    <source>
        <dbReference type="EMBL" id="RZU49345.1"/>
    </source>
</evidence>
<dbReference type="Proteomes" id="UP000292564">
    <property type="component" value="Unassembled WGS sequence"/>
</dbReference>
<evidence type="ECO:0000256" key="1">
    <source>
        <dbReference type="SAM" id="Phobius"/>
    </source>
</evidence>
<keyword evidence="1" id="KW-1133">Transmembrane helix</keyword>
<gene>
    <name evidence="2" type="ORF">EV385_1090</name>
</gene>
<dbReference type="AlphaFoldDB" id="A0A4Q7ZGS0"/>
<keyword evidence="3" id="KW-1185">Reference proteome</keyword>
<keyword evidence="1" id="KW-0472">Membrane</keyword>
<sequence length="624" mass="66215">MWQAFRKGEPFGGPHQATAVRADRVRYLLLAQPAAEPGHQASLRADGVTIQGQLDLRDAVLGCVVRFYRSTFTDPILAHGLTVPSMILSDCTVPGLRADRIRVDRSLSLANSRVDGCVYLRDARIGAELDLAGARITPTGYTGAAPRHNGDRHPDSYVGVDAENAVIGGDFDGNGLTLRGGLFLNLARIDGALGLQGAQIPDGFVQAPSLIVGGVYARRGFTLAGTINLFNAVINGPIELGGAMIDNPGEISFGGWGMSVHGSIMADASSCFTGTVDLQSADIYGGLDLADARISAPGPDGALHLPRATIRGALRASGAQIDGLVTLTHTQISAGVDLSATKLGRMDANNLSTAGDMNLTRATIFGPISLRGARIEGTADLDGAKVGSANGVSIQADGLVAFELTVQCHRPAGHIDLSHARVELLCDRLTSWPAGSGRPILTGFSYQQLRNYTAVADRLEMIHDATPTAEPQPYEQLANVLRAAGRDEEARRVLREKQRREARSGRWPRRLWGAVQDLTIGYGYLPGRAASIFVALLLSGTAYFALAANCNGQDGLCPIKPTEHPTWDPFLYVLDVLLPVIDLNHEKAWDPIGIDKIVTLALLISGWVLATTIAAAAGRALNRN</sequence>
<proteinExistence type="predicted"/>
<name>A0A4Q7ZGS0_9ACTN</name>
<evidence type="ECO:0008006" key="4">
    <source>
        <dbReference type="Google" id="ProtNLM"/>
    </source>
</evidence>
<accession>A0A4Q7ZGS0</accession>
<feature type="transmembrane region" description="Helical" evidence="1">
    <location>
        <begin position="597"/>
        <end position="618"/>
    </location>
</feature>
<reference evidence="2 3" key="1">
    <citation type="submission" date="2019-02" db="EMBL/GenBank/DDBJ databases">
        <title>Sequencing the genomes of 1000 actinobacteria strains.</title>
        <authorList>
            <person name="Klenk H.-P."/>
        </authorList>
    </citation>
    <scope>NUCLEOTIDE SEQUENCE [LARGE SCALE GENOMIC DNA]</scope>
    <source>
        <strain evidence="2 3">DSM 45162</strain>
    </source>
</reference>
<dbReference type="EMBL" id="SHKY01000001">
    <property type="protein sequence ID" value="RZU49345.1"/>
    <property type="molecule type" value="Genomic_DNA"/>
</dbReference>
<dbReference type="RefSeq" id="WP_130508442.1">
    <property type="nucleotide sequence ID" value="NZ_SHKY01000001.1"/>
</dbReference>
<organism evidence="2 3">
    <name type="scientific">Krasilnikovia cinnamomea</name>
    <dbReference type="NCBI Taxonomy" id="349313"/>
    <lineage>
        <taxon>Bacteria</taxon>
        <taxon>Bacillati</taxon>
        <taxon>Actinomycetota</taxon>
        <taxon>Actinomycetes</taxon>
        <taxon>Micromonosporales</taxon>
        <taxon>Micromonosporaceae</taxon>
        <taxon>Krasilnikovia</taxon>
    </lineage>
</organism>
<comment type="caution">
    <text evidence="2">The sequence shown here is derived from an EMBL/GenBank/DDBJ whole genome shotgun (WGS) entry which is preliminary data.</text>
</comment>
<evidence type="ECO:0000313" key="3">
    <source>
        <dbReference type="Proteomes" id="UP000292564"/>
    </source>
</evidence>